<comment type="subcellular location">
    <subcellularLocation>
        <location evidence="1">Nucleus</location>
        <location evidence="1">Nucleolus</location>
    </subcellularLocation>
    <subcellularLocation>
        <location evidence="2">Nucleus</location>
        <location evidence="2">Nucleoplasm</location>
    </subcellularLocation>
</comment>
<dbReference type="PANTHER" id="PTHR16056:SF2">
    <property type="entry name" value="TESTIS-EXPRESSED PROTEIN 10"/>
    <property type="match status" value="1"/>
</dbReference>
<evidence type="ECO:0000256" key="4">
    <source>
        <dbReference type="ARBA" id="ARBA00023242"/>
    </source>
</evidence>
<gene>
    <name evidence="8" type="ORF">IFM89_025075</name>
</gene>
<feature type="compositionally biased region" description="Basic residues" evidence="5">
    <location>
        <begin position="1"/>
        <end position="16"/>
    </location>
</feature>
<dbReference type="Pfam" id="PF12333">
    <property type="entry name" value="Ipi1_N"/>
    <property type="match status" value="1"/>
</dbReference>
<comment type="similarity">
    <text evidence="3">Belongs to the IPI1/TEX10 family.</text>
</comment>
<dbReference type="EMBL" id="JADFTS010000005">
    <property type="protein sequence ID" value="KAF9606386.1"/>
    <property type="molecule type" value="Genomic_DNA"/>
</dbReference>
<dbReference type="FunFam" id="1.25.10.10:FF:000348">
    <property type="entry name" value="uncharacterized protein LOC106763108 isoform X2"/>
    <property type="match status" value="1"/>
</dbReference>
<reference evidence="8 9" key="1">
    <citation type="submission" date="2020-10" db="EMBL/GenBank/DDBJ databases">
        <title>The Coptis chinensis genome and diversification of protoberbering-type alkaloids.</title>
        <authorList>
            <person name="Wang B."/>
            <person name="Shu S."/>
            <person name="Song C."/>
            <person name="Liu Y."/>
        </authorList>
    </citation>
    <scope>NUCLEOTIDE SEQUENCE [LARGE SCALE GENOMIC DNA]</scope>
    <source>
        <strain evidence="8">HL-2020</strain>
        <tissue evidence="8">Leaf</tissue>
    </source>
</reference>
<dbReference type="OrthoDB" id="361362at2759"/>
<dbReference type="InterPro" id="IPR024679">
    <property type="entry name" value="Ipi1_N"/>
</dbReference>
<dbReference type="InterPro" id="IPR011989">
    <property type="entry name" value="ARM-like"/>
</dbReference>
<proteinExistence type="inferred from homology"/>
<organism evidence="8 9">
    <name type="scientific">Coptis chinensis</name>
    <dbReference type="NCBI Taxonomy" id="261450"/>
    <lineage>
        <taxon>Eukaryota</taxon>
        <taxon>Viridiplantae</taxon>
        <taxon>Streptophyta</taxon>
        <taxon>Embryophyta</taxon>
        <taxon>Tracheophyta</taxon>
        <taxon>Spermatophyta</taxon>
        <taxon>Magnoliopsida</taxon>
        <taxon>Ranunculales</taxon>
        <taxon>Ranunculaceae</taxon>
        <taxon>Coptidoideae</taxon>
        <taxon>Coptis</taxon>
    </lineage>
</organism>
<evidence type="ECO:0000256" key="3">
    <source>
        <dbReference type="ARBA" id="ARBA00006427"/>
    </source>
</evidence>
<sequence length="611" mass="69513">MVRPKATSKKSQKKKGGGGGVDFKKYKRKLGRKLPPPKNATNTEIKSKAIILPEQSMASEREGLAVSKKGLTLKELLQQTSHHNAKVRRDALIGIKDLASKFPEELKLHKLAIIEKLRERISDEDRVVRETLYQLLKSTIFPAYKDETPGPIISLIMAYIFNAMTHLAFDIRMVAFKFFELVVQHYPSSFLLYAEKVLQNYEDLLKKNRFTSEDKSKLKNALLGLVRCLSLFPSTMGKSNRSLEKNTDAQGTLHAFEPEVPQDYADISSVVIRMEGLMPILVNYFQELTPSVLVMPVVDSQSFECMLCVLQSIDLALKYFIYGTSMLQTDFEVSVSCTYGGYDVTVWGATLPVLFKKLLKVFPLIPNHHPTEKNDERYYILNVAIAEIFLHLNEWIDTSSILMEKILDFVENAFSGKICSNKAVREKHLVPLLPFITKLVSQNVSSWKYRLLQAFTEAFKGCNPESSIKLAFLCAIEEMVLPSNRYGTQFIDASDSEIVSFQIAWMRELPTLLVQLGDRHPSSSKIVLRLLLRLGQHAPVGSSLAQEYDNMQYPLIEFYCTFREDSNDQGGVQYGPFIMLPRDCQDLAICSLYYFSRWDSLLLKSLTYSCL</sequence>
<evidence type="ECO:0000313" key="8">
    <source>
        <dbReference type="EMBL" id="KAF9606386.1"/>
    </source>
</evidence>
<feature type="domain" description="TEX10-like TPR repeats" evidence="7">
    <location>
        <begin position="504"/>
        <end position="610"/>
    </location>
</feature>
<evidence type="ECO:0000259" key="7">
    <source>
        <dbReference type="Pfam" id="PF25781"/>
    </source>
</evidence>
<evidence type="ECO:0000313" key="9">
    <source>
        <dbReference type="Proteomes" id="UP000631114"/>
    </source>
</evidence>
<dbReference type="PANTHER" id="PTHR16056">
    <property type="entry name" value="REGULATOR OF MICROTUBULE DYNAMICS PROTEIN"/>
    <property type="match status" value="1"/>
</dbReference>
<protein>
    <recommendedName>
        <fullName evidence="10">Pre-rRNA-processing protein Ipi1 N-terminal domain-containing protein</fullName>
    </recommendedName>
</protein>
<dbReference type="Pfam" id="PF25781">
    <property type="entry name" value="TPR_TEX10"/>
    <property type="match status" value="1"/>
</dbReference>
<keyword evidence="4" id="KW-0539">Nucleus</keyword>
<comment type="caution">
    <text evidence="8">The sequence shown here is derived from an EMBL/GenBank/DDBJ whole genome shotgun (WGS) entry which is preliminary data.</text>
</comment>
<accession>A0A835M0N1</accession>
<evidence type="ECO:0000256" key="5">
    <source>
        <dbReference type="SAM" id="MobiDB-lite"/>
    </source>
</evidence>
<evidence type="ECO:0000259" key="6">
    <source>
        <dbReference type="Pfam" id="PF12333"/>
    </source>
</evidence>
<evidence type="ECO:0000256" key="2">
    <source>
        <dbReference type="ARBA" id="ARBA00004642"/>
    </source>
</evidence>
<dbReference type="Proteomes" id="UP000631114">
    <property type="component" value="Unassembled WGS sequence"/>
</dbReference>
<feature type="domain" description="Pre-rRNA-processing protein Ipi1 N-terminal" evidence="6">
    <location>
        <begin position="151"/>
        <end position="218"/>
    </location>
</feature>
<dbReference type="InterPro" id="IPR057949">
    <property type="entry name" value="TPR_TEX10"/>
</dbReference>
<name>A0A835M0N1_9MAGN</name>
<evidence type="ECO:0000256" key="1">
    <source>
        <dbReference type="ARBA" id="ARBA00004604"/>
    </source>
</evidence>
<dbReference type="GO" id="GO:0005634">
    <property type="term" value="C:nucleus"/>
    <property type="evidence" value="ECO:0007669"/>
    <property type="project" value="UniProtKB-SubCell"/>
</dbReference>
<feature type="region of interest" description="Disordered" evidence="5">
    <location>
        <begin position="1"/>
        <end position="42"/>
    </location>
</feature>
<evidence type="ECO:0008006" key="10">
    <source>
        <dbReference type="Google" id="ProtNLM"/>
    </source>
</evidence>
<dbReference type="Gene3D" id="1.25.10.10">
    <property type="entry name" value="Leucine-rich Repeat Variant"/>
    <property type="match status" value="1"/>
</dbReference>
<dbReference type="InterPro" id="IPR016024">
    <property type="entry name" value="ARM-type_fold"/>
</dbReference>
<dbReference type="SUPFAM" id="SSF48371">
    <property type="entry name" value="ARM repeat"/>
    <property type="match status" value="1"/>
</dbReference>
<keyword evidence="9" id="KW-1185">Reference proteome</keyword>
<dbReference type="AlphaFoldDB" id="A0A835M0N1"/>